<protein>
    <recommendedName>
        <fullName evidence="3">Endonuclease/exonuclease/phosphatase domain-containing protein</fullName>
    </recommendedName>
</protein>
<organism evidence="1 2">
    <name type="scientific">Microthlaspi erraticum</name>
    <dbReference type="NCBI Taxonomy" id="1685480"/>
    <lineage>
        <taxon>Eukaryota</taxon>
        <taxon>Viridiplantae</taxon>
        <taxon>Streptophyta</taxon>
        <taxon>Embryophyta</taxon>
        <taxon>Tracheophyta</taxon>
        <taxon>Spermatophyta</taxon>
        <taxon>Magnoliopsida</taxon>
        <taxon>eudicotyledons</taxon>
        <taxon>Gunneridae</taxon>
        <taxon>Pentapetalae</taxon>
        <taxon>rosids</taxon>
        <taxon>malvids</taxon>
        <taxon>Brassicales</taxon>
        <taxon>Brassicaceae</taxon>
        <taxon>Coluteocarpeae</taxon>
        <taxon>Microthlaspi</taxon>
    </lineage>
</organism>
<evidence type="ECO:0000313" key="2">
    <source>
        <dbReference type="Proteomes" id="UP000467841"/>
    </source>
</evidence>
<accession>A0A6D2J3L4</accession>
<sequence length="138" mass="16512">MDSSKKLGGPPRNKSSFWDFHTMAINCKLHELRSSGNRFSWAGWRDKVRVQWRLDRSFGNDGWYQLFPCSQLEYMDMWASDHRPLKVCFAMETELLNRGRFRRRCSTWMECTQLGRKLYCSGSYQQLQKRDVVKENNL</sequence>
<dbReference type="OrthoDB" id="1110142at2759"/>
<dbReference type="AlphaFoldDB" id="A0A6D2J3L4"/>
<dbReference type="SUPFAM" id="SSF56219">
    <property type="entry name" value="DNase I-like"/>
    <property type="match status" value="1"/>
</dbReference>
<dbReference type="Proteomes" id="UP000467841">
    <property type="component" value="Unassembled WGS sequence"/>
</dbReference>
<comment type="caution">
    <text evidence="1">The sequence shown here is derived from an EMBL/GenBank/DDBJ whole genome shotgun (WGS) entry which is preliminary data.</text>
</comment>
<gene>
    <name evidence="1" type="ORF">MERR_LOCUS21727</name>
</gene>
<name>A0A6D2J3L4_9BRAS</name>
<evidence type="ECO:0000313" key="1">
    <source>
        <dbReference type="EMBL" id="CAA7034492.1"/>
    </source>
</evidence>
<dbReference type="Gene3D" id="3.60.10.10">
    <property type="entry name" value="Endonuclease/exonuclease/phosphatase"/>
    <property type="match status" value="1"/>
</dbReference>
<dbReference type="InterPro" id="IPR036691">
    <property type="entry name" value="Endo/exonu/phosph_ase_sf"/>
</dbReference>
<reference evidence="1" key="1">
    <citation type="submission" date="2020-01" db="EMBL/GenBank/DDBJ databases">
        <authorList>
            <person name="Mishra B."/>
        </authorList>
    </citation>
    <scope>NUCLEOTIDE SEQUENCE [LARGE SCALE GENOMIC DNA]</scope>
</reference>
<keyword evidence="2" id="KW-1185">Reference proteome</keyword>
<dbReference type="EMBL" id="CACVBM020001149">
    <property type="protein sequence ID" value="CAA7034492.1"/>
    <property type="molecule type" value="Genomic_DNA"/>
</dbReference>
<dbReference type="PANTHER" id="PTHR33710">
    <property type="entry name" value="BNAC02G09200D PROTEIN"/>
    <property type="match status" value="1"/>
</dbReference>
<proteinExistence type="predicted"/>
<evidence type="ECO:0008006" key="3">
    <source>
        <dbReference type="Google" id="ProtNLM"/>
    </source>
</evidence>
<dbReference type="PANTHER" id="PTHR33710:SF62">
    <property type="entry name" value="DUF4283 DOMAIN PROTEIN"/>
    <property type="match status" value="1"/>
</dbReference>